<keyword evidence="1" id="KW-1133">Transmembrane helix</keyword>
<accession>A0A813LAZ9</accession>
<keyword evidence="1" id="KW-0812">Transmembrane</keyword>
<organism evidence="2 3">
    <name type="scientific">Polarella glacialis</name>
    <name type="common">Dinoflagellate</name>
    <dbReference type="NCBI Taxonomy" id="89957"/>
    <lineage>
        <taxon>Eukaryota</taxon>
        <taxon>Sar</taxon>
        <taxon>Alveolata</taxon>
        <taxon>Dinophyceae</taxon>
        <taxon>Suessiales</taxon>
        <taxon>Suessiaceae</taxon>
        <taxon>Polarella</taxon>
    </lineage>
</organism>
<gene>
    <name evidence="2" type="ORF">PGLA2088_LOCUS43007</name>
</gene>
<keyword evidence="1" id="KW-0472">Membrane</keyword>
<comment type="caution">
    <text evidence="2">The sequence shown here is derived from an EMBL/GenBank/DDBJ whole genome shotgun (WGS) entry which is preliminary data.</text>
</comment>
<evidence type="ECO:0000256" key="1">
    <source>
        <dbReference type="SAM" id="Phobius"/>
    </source>
</evidence>
<evidence type="ECO:0000313" key="2">
    <source>
        <dbReference type="EMBL" id="CAE8723248.1"/>
    </source>
</evidence>
<feature type="transmembrane region" description="Helical" evidence="1">
    <location>
        <begin position="153"/>
        <end position="173"/>
    </location>
</feature>
<dbReference type="AlphaFoldDB" id="A0A813LAZ9"/>
<reference evidence="2" key="1">
    <citation type="submission" date="2021-02" db="EMBL/GenBank/DDBJ databases">
        <authorList>
            <person name="Dougan E. K."/>
            <person name="Rhodes N."/>
            <person name="Thang M."/>
            <person name="Chan C."/>
        </authorList>
    </citation>
    <scope>NUCLEOTIDE SEQUENCE</scope>
</reference>
<feature type="transmembrane region" description="Helical" evidence="1">
    <location>
        <begin position="12"/>
        <end position="44"/>
    </location>
</feature>
<protein>
    <submittedName>
        <fullName evidence="2">Uncharacterized protein</fullName>
    </submittedName>
</protein>
<name>A0A813LAZ9_POLGL</name>
<dbReference type="Proteomes" id="UP000626109">
    <property type="component" value="Unassembled WGS sequence"/>
</dbReference>
<proteinExistence type="predicted"/>
<sequence>MIVAVGCFCFVLFVIIVIVLFVVCFSFVCFDFSFYFLLVVIVLWSEPSGRISTWLAPPYGAHSEVVQLLPLSESSVQLEWLPFCPCDPGLHLVEYRVVAQSVAVASFSGKAGAGAGGGGSAPPTGAVPTCQGLGVEQVLVHQRSCFMFEKQGVLSMFCDVFMFWNMAVVVVALRSRWWPCSYLMVTGGAKQL</sequence>
<evidence type="ECO:0000313" key="3">
    <source>
        <dbReference type="Proteomes" id="UP000626109"/>
    </source>
</evidence>
<dbReference type="EMBL" id="CAJNNW010034597">
    <property type="protein sequence ID" value="CAE8723248.1"/>
    <property type="molecule type" value="Genomic_DNA"/>
</dbReference>